<evidence type="ECO:0000256" key="1">
    <source>
        <dbReference type="SAM" id="Phobius"/>
    </source>
</evidence>
<keyword evidence="1" id="KW-1133">Transmembrane helix</keyword>
<organism evidence="2 3">
    <name type="scientific">Halocaridina rubra</name>
    <name type="common">Hawaiian red shrimp</name>
    <dbReference type="NCBI Taxonomy" id="373956"/>
    <lineage>
        <taxon>Eukaryota</taxon>
        <taxon>Metazoa</taxon>
        <taxon>Ecdysozoa</taxon>
        <taxon>Arthropoda</taxon>
        <taxon>Crustacea</taxon>
        <taxon>Multicrustacea</taxon>
        <taxon>Malacostraca</taxon>
        <taxon>Eumalacostraca</taxon>
        <taxon>Eucarida</taxon>
        <taxon>Decapoda</taxon>
        <taxon>Pleocyemata</taxon>
        <taxon>Caridea</taxon>
        <taxon>Atyoidea</taxon>
        <taxon>Atyidae</taxon>
        <taxon>Halocaridina</taxon>
    </lineage>
</organism>
<gene>
    <name evidence="2" type="ORF">SK128_004773</name>
</gene>
<protein>
    <submittedName>
        <fullName evidence="2">Uncharacterized protein</fullName>
    </submittedName>
</protein>
<keyword evidence="3" id="KW-1185">Reference proteome</keyword>
<name>A0AAN9AEA6_HALRR</name>
<proteinExistence type="predicted"/>
<feature type="transmembrane region" description="Helical" evidence="1">
    <location>
        <begin position="12"/>
        <end position="30"/>
    </location>
</feature>
<comment type="caution">
    <text evidence="2">The sequence shown here is derived from an EMBL/GenBank/DDBJ whole genome shotgun (WGS) entry which is preliminary data.</text>
</comment>
<accession>A0AAN9AEA6</accession>
<keyword evidence="1" id="KW-0812">Transmembrane</keyword>
<dbReference type="Gene3D" id="2.40.70.10">
    <property type="entry name" value="Acid Proteases"/>
    <property type="match status" value="1"/>
</dbReference>
<keyword evidence="1" id="KW-0472">Membrane</keyword>
<feature type="non-terminal residue" evidence="2">
    <location>
        <position position="364"/>
    </location>
</feature>
<feature type="non-terminal residue" evidence="2">
    <location>
        <position position="1"/>
    </location>
</feature>
<sequence>TLCLKLFPETIVLGNAIYVLSLVSLALVQLGREGILTCPQIAIVSFRRTWLGLKALPIHPCTLIGALGAISAIIIGFIYKFYIEEPRIKSFSYEKVQGYSDVCFCDVKYTTTVTIYLSAQEVDKEPDIPCNSTYTLTDNGWMKIELYGKHLNVLVDSGTSYNSLDVVHAQKLGIKTKNLFWYPSPVATLRDLRINFFAKKRDRMITLPDGRRMRHNMMLDNVLESSIIGAPFLKGYNCLQKFYMDGNCTLSLRNLEQASLAEYETFSMKAYLNKENSPAKRLNLAVDTGTPKTVLSNLFIEKIREGSHRRFWPLRLQTENAKFQVPRALVQANPGLDIGIGTDFLKRYEALIDWGQNYLYFHDN</sequence>
<dbReference type="EMBL" id="JAXCGZ010001171">
    <property type="protein sequence ID" value="KAK7085329.1"/>
    <property type="molecule type" value="Genomic_DNA"/>
</dbReference>
<dbReference type="AlphaFoldDB" id="A0AAN9AEA6"/>
<reference evidence="2 3" key="1">
    <citation type="submission" date="2023-11" db="EMBL/GenBank/DDBJ databases">
        <title>Halocaridina rubra genome assembly.</title>
        <authorList>
            <person name="Smith C."/>
        </authorList>
    </citation>
    <scope>NUCLEOTIDE SEQUENCE [LARGE SCALE GENOMIC DNA]</scope>
    <source>
        <strain evidence="2">EP-1</strain>
        <tissue evidence="2">Whole</tissue>
    </source>
</reference>
<evidence type="ECO:0000313" key="3">
    <source>
        <dbReference type="Proteomes" id="UP001381693"/>
    </source>
</evidence>
<evidence type="ECO:0000313" key="2">
    <source>
        <dbReference type="EMBL" id="KAK7085329.1"/>
    </source>
</evidence>
<dbReference type="InterPro" id="IPR021109">
    <property type="entry name" value="Peptidase_aspartic_dom_sf"/>
</dbReference>
<feature type="transmembrane region" description="Helical" evidence="1">
    <location>
        <begin position="57"/>
        <end position="79"/>
    </location>
</feature>
<dbReference type="Proteomes" id="UP001381693">
    <property type="component" value="Unassembled WGS sequence"/>
</dbReference>